<dbReference type="Pfam" id="PF21089">
    <property type="entry name" value="PKS_DH_N"/>
    <property type="match status" value="1"/>
</dbReference>
<evidence type="ECO:0000256" key="1">
    <source>
        <dbReference type="ARBA" id="ARBA00004792"/>
    </source>
</evidence>
<evidence type="ECO:0000256" key="4">
    <source>
        <dbReference type="ARBA" id="ARBA00022679"/>
    </source>
</evidence>
<evidence type="ECO:0000259" key="10">
    <source>
        <dbReference type="PROSITE" id="PS50075"/>
    </source>
</evidence>
<dbReference type="SMART" id="SM00826">
    <property type="entry name" value="PKS_DH"/>
    <property type="match status" value="1"/>
</dbReference>
<evidence type="ECO:0000256" key="6">
    <source>
        <dbReference type="ARBA" id="ARBA00023268"/>
    </source>
</evidence>
<evidence type="ECO:0000313" key="14">
    <source>
        <dbReference type="Proteomes" id="UP000830115"/>
    </source>
</evidence>
<feature type="domain" description="Carrier" evidence="10">
    <location>
        <begin position="1724"/>
        <end position="1799"/>
    </location>
</feature>
<dbReference type="CDD" id="cd00833">
    <property type="entry name" value="PKS"/>
    <property type="match status" value="1"/>
</dbReference>
<dbReference type="InterPro" id="IPR014031">
    <property type="entry name" value="Ketoacyl_synth_C"/>
</dbReference>
<dbReference type="InterPro" id="IPR014030">
    <property type="entry name" value="Ketoacyl_synth_N"/>
</dbReference>
<feature type="active site" description="Proton donor; for dehydratase activity" evidence="8">
    <location>
        <position position="1129"/>
    </location>
</feature>
<dbReference type="InterPro" id="IPR020841">
    <property type="entry name" value="PKS_Beta-ketoAc_synthase_dom"/>
</dbReference>
<feature type="domain" description="PKS/mFAS DH" evidence="12">
    <location>
        <begin position="939"/>
        <end position="1214"/>
    </location>
</feature>
<dbReference type="InterPro" id="IPR009081">
    <property type="entry name" value="PP-bd_ACP"/>
</dbReference>
<accession>A0ABY4MIP4</accession>
<feature type="compositionally biased region" description="Polar residues" evidence="9">
    <location>
        <begin position="1854"/>
        <end position="1863"/>
    </location>
</feature>
<dbReference type="Gene3D" id="1.10.1200.10">
    <property type="entry name" value="ACP-like"/>
    <property type="match status" value="1"/>
</dbReference>
<feature type="region of interest" description="N-terminal hotdog fold" evidence="8">
    <location>
        <begin position="939"/>
        <end position="1059"/>
    </location>
</feature>
<dbReference type="InterPro" id="IPR016035">
    <property type="entry name" value="Acyl_Trfase/lysoPLipase"/>
</dbReference>
<keyword evidence="6" id="KW-0511">Multifunctional enzyme</keyword>
<dbReference type="Pfam" id="PF00109">
    <property type="entry name" value="ketoacyl-synt"/>
    <property type="match status" value="1"/>
</dbReference>
<reference evidence="13" key="1">
    <citation type="submission" date="2021-10" db="EMBL/GenBank/DDBJ databases">
        <title>Streptomyces nigrumlapis sp.nov.,an antimicrobial producing actinobacterium isolated from Black Gobi rocks.</title>
        <authorList>
            <person name="Wen Y."/>
            <person name="Zhang W."/>
            <person name="Liu X.G."/>
        </authorList>
    </citation>
    <scope>NUCLEOTIDE SEQUENCE</scope>
    <source>
        <strain evidence="13">ST13-2-2</strain>
    </source>
</reference>
<comment type="pathway">
    <text evidence="1">Antibiotic biosynthesis.</text>
</comment>
<keyword evidence="3" id="KW-0597">Phosphoprotein</keyword>
<dbReference type="RefSeq" id="WP_248868372.1">
    <property type="nucleotide sequence ID" value="NZ_CP086322.1"/>
</dbReference>
<dbReference type="SMART" id="SM00825">
    <property type="entry name" value="PKS_KS"/>
    <property type="match status" value="1"/>
</dbReference>
<dbReference type="InterPro" id="IPR016036">
    <property type="entry name" value="Malonyl_transacylase_ACP-bd"/>
</dbReference>
<dbReference type="InterPro" id="IPR036736">
    <property type="entry name" value="ACP-like_sf"/>
</dbReference>
<dbReference type="PROSITE" id="PS52004">
    <property type="entry name" value="KS3_2"/>
    <property type="match status" value="1"/>
</dbReference>
<dbReference type="Gene3D" id="3.30.70.3290">
    <property type="match status" value="1"/>
</dbReference>
<evidence type="ECO:0000259" key="12">
    <source>
        <dbReference type="PROSITE" id="PS52019"/>
    </source>
</evidence>
<evidence type="ECO:0000256" key="7">
    <source>
        <dbReference type="ARBA" id="ARBA00023315"/>
    </source>
</evidence>
<dbReference type="InterPro" id="IPR014043">
    <property type="entry name" value="Acyl_transferase_dom"/>
</dbReference>
<feature type="region of interest" description="C-terminal hotdog fold" evidence="8">
    <location>
        <begin position="1072"/>
        <end position="1214"/>
    </location>
</feature>
<dbReference type="InterPro" id="IPR020807">
    <property type="entry name" value="PKS_DH"/>
</dbReference>
<dbReference type="InterPro" id="IPR042104">
    <property type="entry name" value="PKS_dehydratase_sf"/>
</dbReference>
<dbReference type="Proteomes" id="UP000830115">
    <property type="component" value="Chromosome"/>
</dbReference>
<dbReference type="SUPFAM" id="SSF53901">
    <property type="entry name" value="Thiolase-like"/>
    <property type="match status" value="1"/>
</dbReference>
<feature type="domain" description="Ketosynthase family 3 (KS3)" evidence="11">
    <location>
        <begin position="34"/>
        <end position="460"/>
    </location>
</feature>
<dbReference type="EMBL" id="CP086322">
    <property type="protein sequence ID" value="UQA97428.1"/>
    <property type="molecule type" value="Genomic_DNA"/>
</dbReference>
<dbReference type="InterPro" id="IPR049900">
    <property type="entry name" value="PKS_mFAS_DH"/>
</dbReference>
<dbReference type="InterPro" id="IPR013968">
    <property type="entry name" value="PKS_KR"/>
</dbReference>
<dbReference type="PROSITE" id="PS52019">
    <property type="entry name" value="PKS_MFAS_DH"/>
    <property type="match status" value="1"/>
</dbReference>
<sequence>MSTTEETLRGYLRKAAEELQQTREELARERERQHEPIAVIGMACRYPGGVRTPAELFRLAEGGVDAMGGFPQDRGWPLDRLYDPDPDHPGTTYTTQGGFLYDAHHFDAEFFDISPREALAMDPQQRLLLEITWEALERAGIEPGALRGSDTGAFTGVMYNDYASRLNPVPTGYEGFVGNGSAASIASGRVAHTFGWHGPVASVDTACSSSLVTAHLAVQALRRGECGLAVAGGVTVMSTPTSFTELARQRGLSPSGRCRAFAEDADGTAWGEGAGVVLLERLGDARAHGHPVLAVIAGSAVNSDGASSSVTAPNGRAQQRLIRAALADAGLDSADIDAVETHGTGTPLGDPIEAQALLATYGAERDSGRPLWIASLKSNIGHTQAAAGVAGLIKTIESMRAGVLPPTLHADRPSTRIDWSAETVRLVHSARPWPARDGVRRAAVSAFGIGGTNAHVVLEQRDEPPVRLEEAQPGTAPLVAEQTADTPLVLPLSARSAEQLGTYAEHVGAALAAPSADGAELAAVYRARSRFAHRAVLLGHAADLTDACTALATGRRADNVLTGVVDETPRTVFVLPGQGAQWRGMAGELLRTSPAFAAAFAECEEALQPHLDWDLREVLTAPGPAAVFERAEVVQPALFAMMVSLARLWQAHGVHPDAVIGHSQGEVAAACVAGALSLPDAALVVCRRSAAVRGLSGAMSLVALGETEVAERLPDTLTVAAVNGPRSVIVSGPAQDVRAFTASLQDDDVWVKALPAVYASHNPEVAGLRDRLCADLAGITPLTPRIPMYSTLDLRWIRDAELGPEYWYRNLRHPVRFAQAVQQVAGERSSLFVECSPHPVLTMATEDNIADSAAPAHVIGTLQRGDGGPDRFARALAAAFVHGADVDWTPAGEPRATGVPGPAAVTTPTAPTYPFARKPYWLHATPAAGAAGPLPDPGHPLLRAAVRRPDGSGIDFYARLDTTTVPWLADHRVLDADVLPGVAVLDALGHAGRRTGCGAPAETVLHRPVVIDRPLLLRVAVDVPGGQATVHVTPADAELRDGTEEIHVATATLAAAPSDRRTATIAVPSADESLEDAAAWYEQMRAAGFDYGPAFSRLTGFRRETADGDDVVYARVSGDTAAGDLPALDAVLHGACASGLIDLVGADGTTAHLPHRWEDADLPASLPSAFWAVLRPVADPDGPAVEVLLADDDGAALGGIGAVRARPVPTAALRGRTRCHTVAWEPAPAAPSAGRVVVVGDAGLAAALEERGVTADPVADWTALDAAPGLVADGTPVLVPLAAPEATDPAAAALAATEAGLEAVRRWLSGPHPGRLTLLTTEALAVGEPAGAGLGPVPDAAGVGVPPGHGGPPARAKPRVGEGLPTQALAHAGITGLLRSARAEEPGRFQHIDVPGSGADLGLIAAALGSAEPELALRAGELLMPRLRPLTAPATPAEWDPDGTVLITGGTGTLGALVAEHLVSTGRTRHLLLLSRSGERAANAGDLAERLHAAGARVRIVACDAADRDQLAAAVDGIDAAHPLTAVVHAAGVLDDALLGDLDAARLRTVFAPKVPAAFHLHDLTAHLPLRAFVVFSSAAGTLGGSGQANYAAANTALDRLVAERAAQGLPAASAAFGLWERVSGMTGAMDDAARLRVRRGGLVSLTDAAGLDAFDQVVDGSEPLILATEFDLAALRAQAAAGQLPPMAQTLIPASSAPARAAEDDAGRLQARLAGADPAEAARIVTSFVLGHLSEVLGHTDSSAIPSTGSFKELGLTSINAVELRNRLAAGTGLSLPAGLVFDHPNPKALAAHLAERMAGAGQHGRGDPLAPALEAVRALGERLARLAPHAADSADGGRAVQEALGTLAGQWRDSTGRTTGTAPVDSLDGATDDEIFGLIDNELGMVMGQESPAPDALEAADE</sequence>
<keyword evidence="14" id="KW-1185">Reference proteome</keyword>
<keyword evidence="4" id="KW-0808">Transferase</keyword>
<evidence type="ECO:0000259" key="11">
    <source>
        <dbReference type="PROSITE" id="PS52004"/>
    </source>
</evidence>
<dbReference type="InterPro" id="IPR032821">
    <property type="entry name" value="PKS_assoc"/>
</dbReference>
<dbReference type="InterPro" id="IPR001227">
    <property type="entry name" value="Ac_transferase_dom_sf"/>
</dbReference>
<dbReference type="SMART" id="SM00823">
    <property type="entry name" value="PKS_PP"/>
    <property type="match status" value="1"/>
</dbReference>
<dbReference type="InterPro" id="IPR057326">
    <property type="entry name" value="KR_dom"/>
</dbReference>
<dbReference type="Pfam" id="PF00698">
    <property type="entry name" value="Acyl_transf_1"/>
    <property type="match status" value="1"/>
</dbReference>
<dbReference type="SMART" id="SM01294">
    <property type="entry name" value="PKS_PP_betabranch"/>
    <property type="match status" value="1"/>
</dbReference>
<dbReference type="SUPFAM" id="SSF52151">
    <property type="entry name" value="FabD/lysophospholipase-like"/>
    <property type="match status" value="1"/>
</dbReference>
<keyword evidence="2" id="KW-0596">Phosphopantetheine</keyword>
<dbReference type="Pfam" id="PF14765">
    <property type="entry name" value="PS-DH"/>
    <property type="match status" value="1"/>
</dbReference>
<gene>
    <name evidence="13" type="ORF">K9S39_41195</name>
</gene>
<evidence type="ECO:0000256" key="9">
    <source>
        <dbReference type="SAM" id="MobiDB-lite"/>
    </source>
</evidence>
<dbReference type="Pfam" id="PF02801">
    <property type="entry name" value="Ketoacyl-synt_C"/>
    <property type="match status" value="1"/>
</dbReference>
<dbReference type="InterPro" id="IPR050091">
    <property type="entry name" value="PKS_NRPS_Biosynth_Enz"/>
</dbReference>
<dbReference type="Pfam" id="PF00550">
    <property type="entry name" value="PP-binding"/>
    <property type="match status" value="1"/>
</dbReference>
<dbReference type="InterPro" id="IPR049551">
    <property type="entry name" value="PKS_DH_C"/>
</dbReference>
<feature type="active site" description="Proton acceptor; for dehydratase activity" evidence="8">
    <location>
        <position position="971"/>
    </location>
</feature>
<dbReference type="PANTHER" id="PTHR43775:SF51">
    <property type="entry name" value="INACTIVE PHENOLPHTHIOCEROL SYNTHESIS POLYKETIDE SYNTHASE TYPE I PKS1-RELATED"/>
    <property type="match status" value="1"/>
</dbReference>
<protein>
    <submittedName>
        <fullName evidence="13">SDR family NAD(P)-dependent oxidoreductase</fullName>
    </submittedName>
</protein>
<dbReference type="SUPFAM" id="SSF55048">
    <property type="entry name" value="Probable ACP-binding domain of malonyl-CoA ACP transacylase"/>
    <property type="match status" value="1"/>
</dbReference>
<dbReference type="SMART" id="SM00827">
    <property type="entry name" value="PKS_AT"/>
    <property type="match status" value="1"/>
</dbReference>
<dbReference type="Pfam" id="PF16197">
    <property type="entry name" value="KAsynt_C_assoc"/>
    <property type="match status" value="1"/>
</dbReference>
<dbReference type="Gene3D" id="3.40.366.10">
    <property type="entry name" value="Malonyl-Coenzyme A Acyl Carrier Protein, domain 2"/>
    <property type="match status" value="1"/>
</dbReference>
<dbReference type="Gene3D" id="3.40.47.10">
    <property type="match status" value="1"/>
</dbReference>
<dbReference type="CDD" id="cd08956">
    <property type="entry name" value="KR_3_FAS_SDR_x"/>
    <property type="match status" value="1"/>
</dbReference>
<evidence type="ECO:0000256" key="2">
    <source>
        <dbReference type="ARBA" id="ARBA00022450"/>
    </source>
</evidence>
<dbReference type="InterPro" id="IPR049552">
    <property type="entry name" value="PKS_DH_N"/>
</dbReference>
<evidence type="ECO:0000256" key="5">
    <source>
        <dbReference type="ARBA" id="ARBA00023194"/>
    </source>
</evidence>
<evidence type="ECO:0000256" key="8">
    <source>
        <dbReference type="PROSITE-ProRule" id="PRU01363"/>
    </source>
</evidence>
<organism evidence="13 14">
    <name type="scientific">Streptomyces halobius</name>
    <dbReference type="NCBI Taxonomy" id="2879846"/>
    <lineage>
        <taxon>Bacteria</taxon>
        <taxon>Bacillati</taxon>
        <taxon>Actinomycetota</taxon>
        <taxon>Actinomycetes</taxon>
        <taxon>Kitasatosporales</taxon>
        <taxon>Streptomycetaceae</taxon>
        <taxon>Streptomyces</taxon>
    </lineage>
</organism>
<proteinExistence type="predicted"/>
<dbReference type="SMART" id="SM00822">
    <property type="entry name" value="PKS_KR"/>
    <property type="match status" value="1"/>
</dbReference>
<dbReference type="PROSITE" id="PS50075">
    <property type="entry name" value="CARRIER"/>
    <property type="match status" value="1"/>
</dbReference>
<dbReference type="SUPFAM" id="SSF51735">
    <property type="entry name" value="NAD(P)-binding Rossmann-fold domains"/>
    <property type="match status" value="2"/>
</dbReference>
<evidence type="ECO:0000256" key="3">
    <source>
        <dbReference type="ARBA" id="ARBA00022553"/>
    </source>
</evidence>
<dbReference type="Gene3D" id="3.40.50.720">
    <property type="entry name" value="NAD(P)-binding Rossmann-like Domain"/>
    <property type="match status" value="1"/>
</dbReference>
<keyword evidence="7" id="KW-0012">Acyltransferase</keyword>
<name>A0ABY4MIP4_9ACTN</name>
<keyword evidence="5" id="KW-0045">Antibiotic biosynthesis</keyword>
<dbReference type="Pfam" id="PF08659">
    <property type="entry name" value="KR"/>
    <property type="match status" value="1"/>
</dbReference>
<dbReference type="InterPro" id="IPR020806">
    <property type="entry name" value="PKS_PP-bd"/>
</dbReference>
<dbReference type="PANTHER" id="PTHR43775">
    <property type="entry name" value="FATTY ACID SYNTHASE"/>
    <property type="match status" value="1"/>
</dbReference>
<dbReference type="Gene3D" id="3.10.129.110">
    <property type="entry name" value="Polyketide synthase dehydratase"/>
    <property type="match status" value="1"/>
</dbReference>
<feature type="region of interest" description="Disordered" evidence="9">
    <location>
        <begin position="1852"/>
        <end position="1872"/>
    </location>
</feature>
<evidence type="ECO:0000313" key="13">
    <source>
        <dbReference type="EMBL" id="UQA97428.1"/>
    </source>
</evidence>
<dbReference type="InterPro" id="IPR016039">
    <property type="entry name" value="Thiolase-like"/>
</dbReference>
<dbReference type="InterPro" id="IPR036291">
    <property type="entry name" value="NAD(P)-bd_dom_sf"/>
</dbReference>
<dbReference type="SUPFAM" id="SSF47336">
    <property type="entry name" value="ACP-like"/>
    <property type="match status" value="1"/>
</dbReference>